<evidence type="ECO:0000259" key="1">
    <source>
        <dbReference type="Pfam" id="PF13358"/>
    </source>
</evidence>
<proteinExistence type="predicted"/>
<organism evidence="2 3">
    <name type="scientific">Paenibacillus phytohabitans</name>
    <dbReference type="NCBI Taxonomy" id="2654978"/>
    <lineage>
        <taxon>Bacteria</taxon>
        <taxon>Bacillati</taxon>
        <taxon>Bacillota</taxon>
        <taxon>Bacilli</taxon>
        <taxon>Bacillales</taxon>
        <taxon>Paenibacillaceae</taxon>
        <taxon>Paenibacillus</taxon>
    </lineage>
</organism>
<dbReference type="InterPro" id="IPR036397">
    <property type="entry name" value="RNaseH_sf"/>
</dbReference>
<reference evidence="2 3" key="1">
    <citation type="submission" date="2019-10" db="EMBL/GenBank/DDBJ databases">
        <title>Description of Paenibacillus terricola sp. nov.</title>
        <authorList>
            <person name="Carlier A."/>
            <person name="Qi S."/>
        </authorList>
    </citation>
    <scope>NUCLEOTIDE SEQUENCE [LARGE SCALE GENOMIC DNA]</scope>
    <source>
        <strain evidence="2 3">LMG 31459</strain>
    </source>
</reference>
<accession>A0ABX1YCA5</accession>
<feature type="domain" description="Tc1-like transposase DDE" evidence="1">
    <location>
        <begin position="8"/>
        <end position="108"/>
    </location>
</feature>
<dbReference type="Pfam" id="PF13358">
    <property type="entry name" value="DDE_3"/>
    <property type="match status" value="1"/>
</dbReference>
<sequence length="122" mass="14018">MDGQIAHLLFEDESMIRAYQSLQYNWFPRGQQRKIKTYGKHEGAKLFGTLDYATGKVFYQESESYDAKVFEHFLKSLLTEYPTGQIVVVLDNERIHKAASIEHFLQDEPDRSLPLDAGLCGS</sequence>
<evidence type="ECO:0000313" key="2">
    <source>
        <dbReference type="EMBL" id="NOU78468.1"/>
    </source>
</evidence>
<dbReference type="Proteomes" id="UP000596857">
    <property type="component" value="Unassembled WGS sequence"/>
</dbReference>
<name>A0ABX1YCA5_9BACL</name>
<evidence type="ECO:0000313" key="3">
    <source>
        <dbReference type="Proteomes" id="UP000596857"/>
    </source>
</evidence>
<dbReference type="InterPro" id="IPR038717">
    <property type="entry name" value="Tc1-like_DDE_dom"/>
</dbReference>
<protein>
    <recommendedName>
        <fullName evidence="1">Tc1-like transposase DDE domain-containing protein</fullName>
    </recommendedName>
</protein>
<gene>
    <name evidence="2" type="ORF">GC101_06190</name>
</gene>
<dbReference type="Gene3D" id="3.30.420.10">
    <property type="entry name" value="Ribonuclease H-like superfamily/Ribonuclease H"/>
    <property type="match status" value="1"/>
</dbReference>
<comment type="caution">
    <text evidence="2">The sequence shown here is derived from an EMBL/GenBank/DDBJ whole genome shotgun (WGS) entry which is preliminary data.</text>
</comment>
<keyword evidence="3" id="KW-1185">Reference proteome</keyword>
<dbReference type="EMBL" id="WHOB01000018">
    <property type="protein sequence ID" value="NOU78468.1"/>
    <property type="molecule type" value="Genomic_DNA"/>
</dbReference>